<evidence type="ECO:0000313" key="3">
    <source>
        <dbReference type="Proteomes" id="UP001274896"/>
    </source>
</evidence>
<gene>
    <name evidence="2" type="ORF">QTP70_015922</name>
</gene>
<sequence length="133" mass="14552">MKPSPQRRAVSVHEDALLQHAALLDPEELKAALPRLQRSPIRKRVNLGELEPCSEDLPEGEEAKAAAREHHRGQAEETDNTTANDGQPEKSLGGISEEETILEKGESVSEQHTAQGESSDQRTETPSPETNVD</sequence>
<evidence type="ECO:0000313" key="2">
    <source>
        <dbReference type="EMBL" id="KAK3548652.1"/>
    </source>
</evidence>
<proteinExistence type="predicted"/>
<feature type="region of interest" description="Disordered" evidence="1">
    <location>
        <begin position="34"/>
        <end position="133"/>
    </location>
</feature>
<reference evidence="2" key="1">
    <citation type="submission" date="2023-06" db="EMBL/GenBank/DDBJ databases">
        <title>Male Hemibagrus guttatus genome.</title>
        <authorList>
            <person name="Bian C."/>
        </authorList>
    </citation>
    <scope>NUCLEOTIDE SEQUENCE</scope>
    <source>
        <strain evidence="2">Male_cb2023</strain>
        <tissue evidence="2">Muscle</tissue>
    </source>
</reference>
<keyword evidence="3" id="KW-1185">Reference proteome</keyword>
<comment type="caution">
    <text evidence="2">The sequence shown here is derived from an EMBL/GenBank/DDBJ whole genome shotgun (WGS) entry which is preliminary data.</text>
</comment>
<dbReference type="Proteomes" id="UP001274896">
    <property type="component" value="Unassembled WGS sequence"/>
</dbReference>
<feature type="compositionally biased region" description="Polar residues" evidence="1">
    <location>
        <begin position="110"/>
        <end position="133"/>
    </location>
</feature>
<name>A0AAE0RAR9_9TELE</name>
<protein>
    <submittedName>
        <fullName evidence="2">Uncharacterized protein</fullName>
    </submittedName>
</protein>
<evidence type="ECO:0000256" key="1">
    <source>
        <dbReference type="SAM" id="MobiDB-lite"/>
    </source>
</evidence>
<organism evidence="2 3">
    <name type="scientific">Hemibagrus guttatus</name>
    <dbReference type="NCBI Taxonomy" id="175788"/>
    <lineage>
        <taxon>Eukaryota</taxon>
        <taxon>Metazoa</taxon>
        <taxon>Chordata</taxon>
        <taxon>Craniata</taxon>
        <taxon>Vertebrata</taxon>
        <taxon>Euteleostomi</taxon>
        <taxon>Actinopterygii</taxon>
        <taxon>Neopterygii</taxon>
        <taxon>Teleostei</taxon>
        <taxon>Ostariophysi</taxon>
        <taxon>Siluriformes</taxon>
        <taxon>Bagridae</taxon>
        <taxon>Hemibagrus</taxon>
    </lineage>
</organism>
<accession>A0AAE0RAR9</accession>
<feature type="compositionally biased region" description="Basic and acidic residues" evidence="1">
    <location>
        <begin position="61"/>
        <end position="75"/>
    </location>
</feature>
<dbReference type="EMBL" id="JAUCMX010000004">
    <property type="protein sequence ID" value="KAK3548652.1"/>
    <property type="molecule type" value="Genomic_DNA"/>
</dbReference>
<dbReference type="AlphaFoldDB" id="A0AAE0RAR9"/>